<comment type="caution">
    <text evidence="1">The sequence shown here is derived from an EMBL/GenBank/DDBJ whole genome shotgun (WGS) entry which is preliminary data.</text>
</comment>
<evidence type="ECO:0000313" key="2">
    <source>
        <dbReference type="Proteomes" id="UP001231649"/>
    </source>
</evidence>
<evidence type="ECO:0000313" key="1">
    <source>
        <dbReference type="EMBL" id="KAJ8710471.1"/>
    </source>
</evidence>
<organism evidence="1 2">
    <name type="scientific">Mythimna loreyi</name>
    <dbReference type="NCBI Taxonomy" id="667449"/>
    <lineage>
        <taxon>Eukaryota</taxon>
        <taxon>Metazoa</taxon>
        <taxon>Ecdysozoa</taxon>
        <taxon>Arthropoda</taxon>
        <taxon>Hexapoda</taxon>
        <taxon>Insecta</taxon>
        <taxon>Pterygota</taxon>
        <taxon>Neoptera</taxon>
        <taxon>Endopterygota</taxon>
        <taxon>Lepidoptera</taxon>
        <taxon>Glossata</taxon>
        <taxon>Ditrysia</taxon>
        <taxon>Noctuoidea</taxon>
        <taxon>Noctuidae</taxon>
        <taxon>Noctuinae</taxon>
        <taxon>Hadenini</taxon>
        <taxon>Mythimna</taxon>
    </lineage>
</organism>
<dbReference type="EMBL" id="CM056799">
    <property type="protein sequence ID" value="KAJ8710471.1"/>
    <property type="molecule type" value="Genomic_DNA"/>
</dbReference>
<protein>
    <submittedName>
        <fullName evidence="1">Uncharacterized protein</fullName>
    </submittedName>
</protein>
<sequence length="211" mass="23900">MEEDNVTFRRQKTNGNDSLDLSFESTTTEVRRCSLPDLSTAYDSDMEDIKEELNKLKMELESAHMEIEKLNEENMTLKFALNKEKIVSKNLQKICSDTKSKGINIMNSKSKRKKRISRNFGLAVNEQFNNSYVDLGINESSEVTTDGTTGSQTAQPKLSEKIGEVTAAHKYTESDNQLLDGITSTLLERPQAKQQQRICLISSNKTNKKHL</sequence>
<accession>A0ACC2Q857</accession>
<name>A0ACC2Q857_9NEOP</name>
<dbReference type="Proteomes" id="UP001231649">
    <property type="component" value="Chromosome 23"/>
</dbReference>
<keyword evidence="2" id="KW-1185">Reference proteome</keyword>
<reference evidence="1" key="1">
    <citation type="submission" date="2023-03" db="EMBL/GenBank/DDBJ databases">
        <title>Chromosome-level genomes of two armyworms, Mythimna separata and Mythimna loreyi, provide insights into the biosynthesis and reception of sex pheromones.</title>
        <authorList>
            <person name="Zhao H."/>
        </authorList>
    </citation>
    <scope>NUCLEOTIDE SEQUENCE</scope>
    <source>
        <strain evidence="1">BeijingLab</strain>
    </source>
</reference>
<gene>
    <name evidence="1" type="ORF">PYW08_008986</name>
</gene>
<proteinExistence type="predicted"/>